<organism evidence="1 2">
    <name type="scientific">Solanum pinnatisectum</name>
    <name type="common">tansyleaf nightshade</name>
    <dbReference type="NCBI Taxonomy" id="50273"/>
    <lineage>
        <taxon>Eukaryota</taxon>
        <taxon>Viridiplantae</taxon>
        <taxon>Streptophyta</taxon>
        <taxon>Embryophyta</taxon>
        <taxon>Tracheophyta</taxon>
        <taxon>Spermatophyta</taxon>
        <taxon>Magnoliopsida</taxon>
        <taxon>eudicotyledons</taxon>
        <taxon>Gunneridae</taxon>
        <taxon>Pentapetalae</taxon>
        <taxon>asterids</taxon>
        <taxon>lamiids</taxon>
        <taxon>Solanales</taxon>
        <taxon>Solanaceae</taxon>
        <taxon>Solanoideae</taxon>
        <taxon>Solaneae</taxon>
        <taxon>Solanum</taxon>
    </lineage>
</organism>
<keyword evidence="2" id="KW-1185">Reference proteome</keyword>
<gene>
    <name evidence="1" type="ORF">R3W88_014734</name>
</gene>
<dbReference type="EMBL" id="JAWPEI010000009">
    <property type="protein sequence ID" value="KAK4716396.1"/>
    <property type="molecule type" value="Genomic_DNA"/>
</dbReference>
<dbReference type="AlphaFoldDB" id="A0AAV9KSH3"/>
<accession>A0AAV9KSH3</accession>
<dbReference type="PANTHER" id="PTHR15140:SF52">
    <property type="entry name" value="LATE BLIGHT RESISTANCE PROTEIN HOMOLOG R1A-4"/>
    <property type="match status" value="1"/>
</dbReference>
<dbReference type="PANTHER" id="PTHR15140">
    <property type="entry name" value="TUBULIN-SPECIFIC CHAPERONE E"/>
    <property type="match status" value="1"/>
</dbReference>
<name>A0AAV9KSH3_9SOLN</name>
<evidence type="ECO:0008006" key="3">
    <source>
        <dbReference type="Google" id="ProtNLM"/>
    </source>
</evidence>
<comment type="caution">
    <text evidence="1">The sequence shown here is derived from an EMBL/GenBank/DDBJ whole genome shotgun (WGS) entry which is preliminary data.</text>
</comment>
<reference evidence="1 2" key="1">
    <citation type="submission" date="2023-10" db="EMBL/GenBank/DDBJ databases">
        <title>Genome-Wide Identification Analysis in wild type Solanum Pinnatisectum Reveals Some Genes Defensing Phytophthora Infestans.</title>
        <authorList>
            <person name="Sun C."/>
        </authorList>
    </citation>
    <scope>NUCLEOTIDE SEQUENCE [LARGE SCALE GENOMIC DNA]</scope>
    <source>
        <strain evidence="1">LQN</strain>
        <tissue evidence="1">Leaf</tissue>
    </source>
</reference>
<evidence type="ECO:0000313" key="1">
    <source>
        <dbReference type="EMBL" id="KAK4716396.1"/>
    </source>
</evidence>
<evidence type="ECO:0000313" key="2">
    <source>
        <dbReference type="Proteomes" id="UP001311915"/>
    </source>
</evidence>
<proteinExistence type="predicted"/>
<dbReference type="Proteomes" id="UP001311915">
    <property type="component" value="Unassembled WGS sequence"/>
</dbReference>
<protein>
    <recommendedName>
        <fullName evidence="3">Disease resistance protein</fullName>
    </recommendedName>
</protein>
<sequence length="95" mass="11042">MGHEDTFDNVNFLKLSEVTLAKWGVREESFPMLERLEMWKFHKLEEIPPIFGDIGSLKIINIWQSPQLEDSALKIKQYTEDMMGGDEIHIHGPIT</sequence>